<keyword evidence="2" id="KW-1185">Reference proteome</keyword>
<comment type="caution">
    <text evidence="1">The sequence shown here is derived from an EMBL/GenBank/DDBJ whole genome shotgun (WGS) entry which is preliminary data.</text>
</comment>
<dbReference type="PANTHER" id="PTHR33645">
    <property type="entry name" value="AMINOPEPTIDASE (DUF3754)"/>
    <property type="match status" value="1"/>
</dbReference>
<protein>
    <submittedName>
        <fullName evidence="1">DUF3754 domain-containing protein</fullName>
    </submittedName>
</protein>
<gene>
    <name evidence="1" type="ORF">H0921_16315</name>
</gene>
<dbReference type="RefSeq" id="WP_194539587.1">
    <property type="nucleotide sequence ID" value="NZ_JACEFB010000018.1"/>
</dbReference>
<sequence>MAEYADREHFIPLRVPDLLDLLCTDSGPGGVNPLTAEEREQFRAFADAAAACVHAQCHAHLQRLKNAYAPFDPDADTRPLRQLTAQERAQACQSLMADIIHLMERANYIRLTRPELEQIMQGASDWGVDMDVEWNCFETLEVFIRGKGIGKRVRRRWYRLFRRETVSVPIFQRVVIVLKQRPHRRLGSYADTESVFLKLFKDIPQMDIEMLLPGTRIKMPWTDRCKLGGSAAGSIGYVGWKLSAVPLTGFTLAGGTGLLGLLTLYTPLALILGYGYKTYASFQTTRQTYMLQLHQSLYYQNLDNNAGVFHRMMDEAEEQELREILLSYFYLWRYARAPGWSAAELDDYVELDLERRLNMKIDFEIDDALAKLRRLGLVEIRETLADADSAAELSLAAPTTPASAPPRRLERFLAVPIATATEKLRQFAVSSVSITETAGRIATAETETLPEAEEVGA</sequence>
<organism evidence="1 2">
    <name type="scientific">Thermogemmata fonticola</name>
    <dbReference type="NCBI Taxonomy" id="2755323"/>
    <lineage>
        <taxon>Bacteria</taxon>
        <taxon>Pseudomonadati</taxon>
        <taxon>Planctomycetota</taxon>
        <taxon>Planctomycetia</taxon>
        <taxon>Gemmatales</taxon>
        <taxon>Gemmataceae</taxon>
        <taxon>Thermogemmata</taxon>
    </lineage>
</organism>
<evidence type="ECO:0000313" key="2">
    <source>
        <dbReference type="Proteomes" id="UP000542342"/>
    </source>
</evidence>
<dbReference type="Pfam" id="PF12576">
    <property type="entry name" value="DUF3754"/>
    <property type="match status" value="1"/>
</dbReference>
<dbReference type="AlphaFoldDB" id="A0A7V9AD48"/>
<dbReference type="PANTHER" id="PTHR33645:SF11">
    <property type="entry name" value="AMINOPEPTIDASE (DUF3754)"/>
    <property type="match status" value="1"/>
</dbReference>
<evidence type="ECO:0000313" key="1">
    <source>
        <dbReference type="EMBL" id="MBA2227724.1"/>
    </source>
</evidence>
<dbReference type="EMBL" id="JACEFB010000018">
    <property type="protein sequence ID" value="MBA2227724.1"/>
    <property type="molecule type" value="Genomic_DNA"/>
</dbReference>
<proteinExistence type="predicted"/>
<dbReference type="Proteomes" id="UP000542342">
    <property type="component" value="Unassembled WGS sequence"/>
</dbReference>
<reference evidence="1 2" key="1">
    <citation type="submission" date="2020-07" db="EMBL/GenBank/DDBJ databases">
        <title>Thermogemmata thermophila gen. nov., sp. nov., a novel moderate thermophilic planctomycete from a Kamchatka hot spring.</title>
        <authorList>
            <person name="Elcheninov A.G."/>
            <person name="Podosokorskaya O.A."/>
            <person name="Kovaleva O.L."/>
            <person name="Novikov A."/>
            <person name="Bonch-Osmolovskaya E.A."/>
            <person name="Toshchakov S.V."/>
            <person name="Kublanov I.V."/>
        </authorList>
    </citation>
    <scope>NUCLEOTIDE SEQUENCE [LARGE SCALE GENOMIC DNA]</scope>
    <source>
        <strain evidence="1 2">2918</strain>
    </source>
</reference>
<dbReference type="InterPro" id="IPR022227">
    <property type="entry name" value="DUF3754"/>
</dbReference>
<accession>A0A7V9AD48</accession>
<name>A0A7V9AD48_9BACT</name>